<dbReference type="NCBIfam" id="NF041325">
    <property type="entry name" value="Bacteroid_MobB"/>
    <property type="match status" value="1"/>
</dbReference>
<reference evidence="2" key="1">
    <citation type="submission" date="2024-05" db="EMBL/GenBank/DDBJ databases">
        <title>Whole-Genome Sequence of CFS9, a Potential Fish Probiotic Isolated from the Body Surface of Silurus asotus.</title>
        <authorList>
            <person name="Kojima M."/>
            <person name="Tobioka K."/>
            <person name="Yokota K."/>
            <person name="Nakatani H."/>
            <person name="Hori K."/>
            <person name="Tamaru Y."/>
            <person name="Okazaki F."/>
        </authorList>
    </citation>
    <scope>NUCLEOTIDE SEQUENCE</scope>
    <source>
        <strain evidence="2">CFS9</strain>
    </source>
</reference>
<dbReference type="RefSeq" id="WP_369616116.1">
    <property type="nucleotide sequence ID" value="NZ_AP031573.1"/>
</dbReference>
<dbReference type="Pfam" id="PF03432">
    <property type="entry name" value="Relaxase"/>
    <property type="match status" value="1"/>
</dbReference>
<proteinExistence type="predicted"/>
<dbReference type="InterPro" id="IPR005094">
    <property type="entry name" value="Endonuclease_MobA/VirD2"/>
</dbReference>
<dbReference type="AlphaFoldDB" id="A0AAT9H6D2"/>
<organism evidence="2">
    <name type="scientific">Flavobacterium sp. CFS9</name>
    <dbReference type="NCBI Taxonomy" id="3143118"/>
    <lineage>
        <taxon>Bacteria</taxon>
        <taxon>Pseudomonadati</taxon>
        <taxon>Bacteroidota</taxon>
        <taxon>Flavobacteriia</taxon>
        <taxon>Flavobacteriales</taxon>
        <taxon>Flavobacteriaceae</taxon>
        <taxon>Flavobacterium</taxon>
    </lineage>
</organism>
<dbReference type="EMBL" id="AP031573">
    <property type="protein sequence ID" value="BFM45064.1"/>
    <property type="molecule type" value="Genomic_DNA"/>
</dbReference>
<evidence type="ECO:0000259" key="1">
    <source>
        <dbReference type="Pfam" id="PF03432"/>
    </source>
</evidence>
<feature type="domain" description="MobA/VirD2-like nuclease" evidence="1">
    <location>
        <begin position="17"/>
        <end position="151"/>
    </location>
</feature>
<accession>A0AAT9H6D2</accession>
<evidence type="ECO:0000313" key="2">
    <source>
        <dbReference type="EMBL" id="BFM45064.1"/>
    </source>
</evidence>
<gene>
    <name evidence="2" type="primary">mobB_2</name>
    <name evidence="2" type="ORF">CFS9_37050</name>
</gene>
<sequence length="426" mass="48293">MIAKIGRSGNLYGALAYNQQKVENKNAKILSFSRIIETPDAHYSAAQLMQSFAPYLIANRNTEKHTLHISLNPDPKDQVSDSRYIEMADQYMREMGYGQQPYVVFKHTDIERSHIHIVSVCVDEQGKKISDSYEKMRSMKLCRELETKYGLIPVAADKPKHENMIFQAVDYKKGNIKSQMASVVRYLPQYYSYQSLGEYNALLSLFNIQAQKLEVEHSGIMRQGLLYAPLDGKGEKAGHPIKASLFGKKAGMAGLELHFGTSRKLMDGHPAKKAIKAAITDSFNSAKDEQNFIEILGKHGINVMVRRNDAGRIYGMTFVDHNSKTVWNGSRLGKEFSANIFNNCWNSGIKTEMNNSNSQLKAHSLNRQNQDMPAEKPHQLFSFIDAVKKTENIFDVFAGLLPINPDSGLNDYTEPIFKKKIRRRKK</sequence>
<protein>
    <submittedName>
        <fullName evidence="2">Conjugal transfer protein MobB</fullName>
    </submittedName>
</protein>
<name>A0AAT9H6D2_9FLAO</name>